<evidence type="ECO:0000256" key="7">
    <source>
        <dbReference type="ARBA" id="ARBA00022771"/>
    </source>
</evidence>
<dbReference type="GO" id="GO:0031463">
    <property type="term" value="C:Cul3-RING ubiquitin ligase complex"/>
    <property type="evidence" value="ECO:0007669"/>
    <property type="project" value="UniProtKB-ARBA"/>
</dbReference>
<evidence type="ECO:0000259" key="13">
    <source>
        <dbReference type="PROSITE" id="PS50089"/>
    </source>
</evidence>
<dbReference type="GO" id="GO:0016567">
    <property type="term" value="P:protein ubiquitination"/>
    <property type="evidence" value="ECO:0007669"/>
    <property type="project" value="UniProtKB-UniPathway"/>
</dbReference>
<dbReference type="STRING" id="5486.A0A367XUK3"/>
<keyword evidence="8" id="KW-0833">Ubl conjugation pathway</keyword>
<dbReference type="InterPro" id="IPR013083">
    <property type="entry name" value="Znf_RING/FYVE/PHD"/>
</dbReference>
<gene>
    <name evidence="14" type="primary">HRT1_1</name>
    <name evidence="14" type="ORF">Cantr_06249</name>
</gene>
<evidence type="ECO:0000256" key="6">
    <source>
        <dbReference type="ARBA" id="ARBA00022723"/>
    </source>
</evidence>
<sequence length="113" mass="13181">MADDQDRMDVDEVEVKEPSKTTSKPKFEVKKWTAVAFWSWDMQIENCAICRNHLMEPCIECQPNSMGATNEDCIPAWGVCNHAFHLHCIKRWLKTRNACPLDNTDWTYQKFGN</sequence>
<comment type="pathway">
    <text evidence="3">Protein modification; protein ubiquitination.</text>
</comment>
<evidence type="ECO:0000256" key="2">
    <source>
        <dbReference type="ARBA" id="ARBA00004496"/>
    </source>
</evidence>
<evidence type="ECO:0000256" key="9">
    <source>
        <dbReference type="ARBA" id="ARBA00022833"/>
    </source>
</evidence>
<dbReference type="PROSITE" id="PS50089">
    <property type="entry name" value="ZF_RING_2"/>
    <property type="match status" value="1"/>
</dbReference>
<dbReference type="GO" id="GO:0051603">
    <property type="term" value="P:proteolysis involved in protein catabolic process"/>
    <property type="evidence" value="ECO:0007669"/>
    <property type="project" value="UniProtKB-ARBA"/>
</dbReference>
<proteinExistence type="inferred from homology"/>
<comment type="similarity">
    <text evidence="4">Belongs to the RING-box family.</text>
</comment>
<keyword evidence="15" id="KW-1185">Reference proteome</keyword>
<comment type="caution">
    <text evidence="14">The sequence shown here is derived from an EMBL/GenBank/DDBJ whole genome shotgun (WGS) entry which is preliminary data.</text>
</comment>
<keyword evidence="5" id="KW-0963">Cytoplasm</keyword>
<keyword evidence="6" id="KW-0479">Metal-binding</keyword>
<evidence type="ECO:0000256" key="8">
    <source>
        <dbReference type="ARBA" id="ARBA00022786"/>
    </source>
</evidence>
<dbReference type="OrthoDB" id="8962942at2759"/>
<evidence type="ECO:0000256" key="4">
    <source>
        <dbReference type="ARBA" id="ARBA00009273"/>
    </source>
</evidence>
<dbReference type="Proteomes" id="UP000253472">
    <property type="component" value="Unassembled WGS sequence"/>
</dbReference>
<organism evidence="14 15">
    <name type="scientific">Candida viswanathii</name>
    <dbReference type="NCBI Taxonomy" id="5486"/>
    <lineage>
        <taxon>Eukaryota</taxon>
        <taxon>Fungi</taxon>
        <taxon>Dikarya</taxon>
        <taxon>Ascomycota</taxon>
        <taxon>Saccharomycotina</taxon>
        <taxon>Pichiomycetes</taxon>
        <taxon>Debaryomycetaceae</taxon>
        <taxon>Candida/Lodderomyces clade</taxon>
        <taxon>Candida</taxon>
    </lineage>
</organism>
<feature type="domain" description="RING-type" evidence="13">
    <location>
        <begin position="47"/>
        <end position="103"/>
    </location>
</feature>
<dbReference type="UniPathway" id="UPA00143"/>
<keyword evidence="10" id="KW-0539">Nucleus</keyword>
<accession>A0A367XUK3</accession>
<keyword evidence="9" id="KW-0862">Zinc</keyword>
<dbReference type="SUPFAM" id="SSF57850">
    <property type="entry name" value="RING/U-box"/>
    <property type="match status" value="1"/>
</dbReference>
<dbReference type="Gene3D" id="3.30.40.10">
    <property type="entry name" value="Zinc/RING finger domain, C3HC4 (zinc finger)"/>
    <property type="match status" value="1"/>
</dbReference>
<dbReference type="InterPro" id="IPR051031">
    <property type="entry name" value="RING-box_E3_Ubiquitin_Ligase"/>
</dbReference>
<dbReference type="PANTHER" id="PTHR11210">
    <property type="entry name" value="RING BOX"/>
    <property type="match status" value="1"/>
</dbReference>
<protein>
    <submittedName>
        <fullName evidence="14">RING-box protein HRT1</fullName>
    </submittedName>
</protein>
<dbReference type="GO" id="GO:0008270">
    <property type="term" value="F:zinc ion binding"/>
    <property type="evidence" value="ECO:0007669"/>
    <property type="project" value="UniProtKB-KW"/>
</dbReference>
<evidence type="ECO:0000256" key="3">
    <source>
        <dbReference type="ARBA" id="ARBA00004906"/>
    </source>
</evidence>
<comment type="subcellular location">
    <subcellularLocation>
        <location evidence="2">Cytoplasm</location>
    </subcellularLocation>
    <subcellularLocation>
        <location evidence="1">Nucleus</location>
    </subcellularLocation>
</comment>
<evidence type="ECO:0000256" key="1">
    <source>
        <dbReference type="ARBA" id="ARBA00004123"/>
    </source>
</evidence>
<dbReference type="CDD" id="cd16485">
    <property type="entry name" value="mRING-H2-C3H2C2D_RBX1"/>
    <property type="match status" value="1"/>
</dbReference>
<evidence type="ECO:0000256" key="5">
    <source>
        <dbReference type="ARBA" id="ARBA00022490"/>
    </source>
</evidence>
<dbReference type="InterPro" id="IPR001841">
    <property type="entry name" value="Znf_RING"/>
</dbReference>
<dbReference type="EMBL" id="QLNQ01000028">
    <property type="protein sequence ID" value="RCK57274.1"/>
    <property type="molecule type" value="Genomic_DNA"/>
</dbReference>
<evidence type="ECO:0000313" key="14">
    <source>
        <dbReference type="EMBL" id="RCK57274.1"/>
    </source>
</evidence>
<dbReference type="InterPro" id="IPR024766">
    <property type="entry name" value="Znf_RING_H2"/>
</dbReference>
<dbReference type="GO" id="GO:0005634">
    <property type="term" value="C:nucleus"/>
    <property type="evidence" value="ECO:0007669"/>
    <property type="project" value="UniProtKB-SubCell"/>
</dbReference>
<dbReference type="FunFam" id="3.30.40.10:FF:000273">
    <property type="entry name" value="E3 ubiquitin-protein ligase RBX1"/>
    <property type="match status" value="1"/>
</dbReference>
<name>A0A367XUK3_9ASCO</name>
<dbReference type="AlphaFoldDB" id="A0A367XUK3"/>
<evidence type="ECO:0000256" key="12">
    <source>
        <dbReference type="SAM" id="MobiDB-lite"/>
    </source>
</evidence>
<dbReference type="Pfam" id="PF12678">
    <property type="entry name" value="zf-rbx1"/>
    <property type="match status" value="1"/>
</dbReference>
<reference evidence="14 15" key="1">
    <citation type="submission" date="2018-06" db="EMBL/GenBank/DDBJ databases">
        <title>Whole genome sequencing of Candida tropicalis (genome annotated by CSBL at Korea University).</title>
        <authorList>
            <person name="Ahn J."/>
        </authorList>
    </citation>
    <scope>NUCLEOTIDE SEQUENCE [LARGE SCALE GENOMIC DNA]</scope>
    <source>
        <strain evidence="14 15">ATCC 20962</strain>
    </source>
</reference>
<keyword evidence="7 11" id="KW-0863">Zinc-finger</keyword>
<feature type="region of interest" description="Disordered" evidence="12">
    <location>
        <begin position="1"/>
        <end position="23"/>
    </location>
</feature>
<evidence type="ECO:0000256" key="10">
    <source>
        <dbReference type="ARBA" id="ARBA00023242"/>
    </source>
</evidence>
<dbReference type="GO" id="GO:0005737">
    <property type="term" value="C:cytoplasm"/>
    <property type="evidence" value="ECO:0007669"/>
    <property type="project" value="UniProtKB-SubCell"/>
</dbReference>
<evidence type="ECO:0000313" key="15">
    <source>
        <dbReference type="Proteomes" id="UP000253472"/>
    </source>
</evidence>
<evidence type="ECO:0000256" key="11">
    <source>
        <dbReference type="PROSITE-ProRule" id="PRU00175"/>
    </source>
</evidence>